<evidence type="ECO:0000313" key="2">
    <source>
        <dbReference type="EMBL" id="TQD94717.1"/>
    </source>
</evidence>
<organism evidence="2 3">
    <name type="scientific">Malus baccata</name>
    <name type="common">Siberian crab apple</name>
    <name type="synonym">Pyrus baccata</name>
    <dbReference type="NCBI Taxonomy" id="106549"/>
    <lineage>
        <taxon>Eukaryota</taxon>
        <taxon>Viridiplantae</taxon>
        <taxon>Streptophyta</taxon>
        <taxon>Embryophyta</taxon>
        <taxon>Tracheophyta</taxon>
        <taxon>Spermatophyta</taxon>
        <taxon>Magnoliopsida</taxon>
        <taxon>eudicotyledons</taxon>
        <taxon>Gunneridae</taxon>
        <taxon>Pentapetalae</taxon>
        <taxon>rosids</taxon>
        <taxon>fabids</taxon>
        <taxon>Rosales</taxon>
        <taxon>Rosaceae</taxon>
        <taxon>Amygdaloideae</taxon>
        <taxon>Maleae</taxon>
        <taxon>Malus</taxon>
    </lineage>
</organism>
<keyword evidence="1" id="KW-0732">Signal</keyword>
<dbReference type="Proteomes" id="UP000315295">
    <property type="component" value="Unassembled WGS sequence"/>
</dbReference>
<dbReference type="AlphaFoldDB" id="A0A540M7J1"/>
<evidence type="ECO:0000256" key="1">
    <source>
        <dbReference type="SAM" id="SignalP"/>
    </source>
</evidence>
<gene>
    <name evidence="2" type="ORF">C1H46_019660</name>
</gene>
<name>A0A540M7J1_MALBA</name>
<feature type="signal peptide" evidence="1">
    <location>
        <begin position="1"/>
        <end position="25"/>
    </location>
</feature>
<sequence>MTCFRGNVLVLASLFILLFIDIGELRFYGEDELGDWKVTRNGNEVGQCVG</sequence>
<comment type="caution">
    <text evidence="2">The sequence shown here is derived from an EMBL/GenBank/DDBJ whole genome shotgun (WGS) entry which is preliminary data.</text>
</comment>
<reference evidence="2 3" key="1">
    <citation type="journal article" date="2019" name="G3 (Bethesda)">
        <title>Sequencing of a Wild Apple (Malus baccata) Genome Unravels the Differences Between Cultivated and Wild Apple Species Regarding Disease Resistance and Cold Tolerance.</title>
        <authorList>
            <person name="Chen X."/>
        </authorList>
    </citation>
    <scope>NUCLEOTIDE SEQUENCE [LARGE SCALE GENOMIC DNA]</scope>
    <source>
        <strain evidence="3">cv. Shandingzi</strain>
        <tissue evidence="2">Leaves</tissue>
    </source>
</reference>
<feature type="chain" id="PRO_5021948301" evidence="1">
    <location>
        <begin position="26"/>
        <end position="50"/>
    </location>
</feature>
<keyword evidence="3" id="KW-1185">Reference proteome</keyword>
<accession>A0A540M7J1</accession>
<evidence type="ECO:0000313" key="3">
    <source>
        <dbReference type="Proteomes" id="UP000315295"/>
    </source>
</evidence>
<protein>
    <submittedName>
        <fullName evidence="2">Uncharacterized protein</fullName>
    </submittedName>
</protein>
<dbReference type="EMBL" id="VIEB01000338">
    <property type="protein sequence ID" value="TQD94717.1"/>
    <property type="molecule type" value="Genomic_DNA"/>
</dbReference>
<proteinExistence type="predicted"/>